<gene>
    <name evidence="1" type="ORF">NIES23_43570</name>
</gene>
<evidence type="ECO:0000313" key="2">
    <source>
        <dbReference type="Proteomes" id="UP000217507"/>
    </source>
</evidence>
<accession>A0A1Z4KRH6</accession>
<protein>
    <submittedName>
        <fullName evidence="1">Uncharacterized protein</fullName>
    </submittedName>
</protein>
<name>A0A1Z4KRH6_ANAVA</name>
<dbReference type="Proteomes" id="UP000217507">
    <property type="component" value="Chromosome"/>
</dbReference>
<proteinExistence type="predicted"/>
<evidence type="ECO:0000313" key="1">
    <source>
        <dbReference type="EMBL" id="BAY71537.1"/>
    </source>
</evidence>
<reference evidence="1 2" key="1">
    <citation type="submission" date="2017-06" db="EMBL/GenBank/DDBJ databases">
        <title>Genome sequencing of cyanobaciteial culture collection at National Institute for Environmental Studies (NIES).</title>
        <authorList>
            <person name="Hirose Y."/>
            <person name="Shimura Y."/>
            <person name="Fujisawa T."/>
            <person name="Nakamura Y."/>
            <person name="Kawachi M."/>
        </authorList>
    </citation>
    <scope>NUCLEOTIDE SEQUENCE [LARGE SCALE GENOMIC DNA]</scope>
    <source>
        <strain evidence="1 2">NIES-23</strain>
    </source>
</reference>
<organism evidence="1 2">
    <name type="scientific">Trichormus variabilis NIES-23</name>
    <dbReference type="NCBI Taxonomy" id="1973479"/>
    <lineage>
        <taxon>Bacteria</taxon>
        <taxon>Bacillati</taxon>
        <taxon>Cyanobacteriota</taxon>
        <taxon>Cyanophyceae</taxon>
        <taxon>Nostocales</taxon>
        <taxon>Nostocaceae</taxon>
        <taxon>Trichormus</taxon>
    </lineage>
</organism>
<sequence>MPLLHLVLDVLLLTSLYLDRRIKEFSCWLFQQRHIKDLFDWVVFLYITQFLQFAHCDIAYLIEIPPFSKIHYRYALFNYSQRMASSC</sequence>
<dbReference type="EMBL" id="AP018216">
    <property type="protein sequence ID" value="BAY71537.1"/>
    <property type="molecule type" value="Genomic_DNA"/>
</dbReference>
<dbReference type="AlphaFoldDB" id="A0A1Z4KRH6"/>